<name>A0A1I6YMR9_9GAMM</name>
<evidence type="ECO:0000256" key="1">
    <source>
        <dbReference type="ARBA" id="ARBA00004459"/>
    </source>
</evidence>
<reference evidence="9 10" key="1">
    <citation type="submission" date="2016-10" db="EMBL/GenBank/DDBJ databases">
        <authorList>
            <person name="de Groot N.N."/>
        </authorList>
    </citation>
    <scope>NUCLEOTIDE SEQUENCE [LARGE SCALE GENOMIC DNA]</scope>
    <source>
        <strain evidence="9 10">CGMCC 1.6493</strain>
    </source>
</reference>
<proteinExistence type="predicted"/>
<dbReference type="Pfam" id="PF13627">
    <property type="entry name" value="LptM_cons"/>
    <property type="match status" value="1"/>
</dbReference>
<evidence type="ECO:0000256" key="6">
    <source>
        <dbReference type="ARBA" id="ARBA00023288"/>
    </source>
</evidence>
<dbReference type="GO" id="GO:0009279">
    <property type="term" value="C:cell outer membrane"/>
    <property type="evidence" value="ECO:0007669"/>
    <property type="project" value="UniProtKB-SubCell"/>
</dbReference>
<dbReference type="PROSITE" id="PS51257">
    <property type="entry name" value="PROKAR_LIPOPROTEIN"/>
    <property type="match status" value="1"/>
</dbReference>
<comment type="subcellular location">
    <subcellularLocation>
        <location evidence="1">Cell outer membrane</location>
        <topology evidence="1">Lipid-anchor</topology>
    </subcellularLocation>
</comment>
<sequence>MRRLLSALALALALPLALAGCGQKGPLYLPGDEAAAERYDPAAEQATSDDAAARQDADTDSQEKR</sequence>
<evidence type="ECO:0000256" key="8">
    <source>
        <dbReference type="SAM" id="SignalP"/>
    </source>
</evidence>
<evidence type="ECO:0000256" key="3">
    <source>
        <dbReference type="ARBA" id="ARBA00023136"/>
    </source>
</evidence>
<organism evidence="9 10">
    <name type="scientific">Halomonas saccharevitans</name>
    <dbReference type="NCBI Taxonomy" id="416872"/>
    <lineage>
        <taxon>Bacteria</taxon>
        <taxon>Pseudomonadati</taxon>
        <taxon>Pseudomonadota</taxon>
        <taxon>Gammaproteobacteria</taxon>
        <taxon>Oceanospirillales</taxon>
        <taxon>Halomonadaceae</taxon>
        <taxon>Halomonas</taxon>
    </lineage>
</organism>
<keyword evidence="5" id="KW-0998">Cell outer membrane</keyword>
<evidence type="ECO:0000256" key="4">
    <source>
        <dbReference type="ARBA" id="ARBA00023139"/>
    </source>
</evidence>
<dbReference type="InterPro" id="IPR032831">
    <property type="entry name" value="LptM_cons"/>
</dbReference>
<evidence type="ECO:0000313" key="9">
    <source>
        <dbReference type="EMBL" id="SFT51770.1"/>
    </source>
</evidence>
<feature type="chain" id="PRO_5011493827" evidence="8">
    <location>
        <begin position="20"/>
        <end position="65"/>
    </location>
</feature>
<keyword evidence="4" id="KW-0564">Palmitate</keyword>
<feature type="signal peptide" evidence="8">
    <location>
        <begin position="1"/>
        <end position="19"/>
    </location>
</feature>
<evidence type="ECO:0000256" key="2">
    <source>
        <dbReference type="ARBA" id="ARBA00022729"/>
    </source>
</evidence>
<dbReference type="NCBIfam" id="NF047847">
    <property type="entry name" value="SS_mature_LptM"/>
    <property type="match status" value="1"/>
</dbReference>
<gene>
    <name evidence="9" type="ORF">SAMN04487956_10662</name>
</gene>
<keyword evidence="3" id="KW-0472">Membrane</keyword>
<evidence type="ECO:0000313" key="10">
    <source>
        <dbReference type="Proteomes" id="UP000199594"/>
    </source>
</evidence>
<keyword evidence="6 9" id="KW-0449">Lipoprotein</keyword>
<evidence type="ECO:0000256" key="5">
    <source>
        <dbReference type="ARBA" id="ARBA00023237"/>
    </source>
</evidence>
<dbReference type="AlphaFoldDB" id="A0A1I6YMR9"/>
<accession>A0A1I6YMR9</accession>
<feature type="region of interest" description="Disordered" evidence="7">
    <location>
        <begin position="29"/>
        <end position="65"/>
    </location>
</feature>
<evidence type="ECO:0000256" key="7">
    <source>
        <dbReference type="SAM" id="MobiDB-lite"/>
    </source>
</evidence>
<dbReference type="EMBL" id="FPAQ01000006">
    <property type="protein sequence ID" value="SFT51770.1"/>
    <property type="molecule type" value="Genomic_DNA"/>
</dbReference>
<keyword evidence="2 8" id="KW-0732">Signal</keyword>
<protein>
    <submittedName>
        <fullName evidence="9">Lipoprotein-attachment site-containing protein</fullName>
    </submittedName>
</protein>
<feature type="compositionally biased region" description="Basic and acidic residues" evidence="7">
    <location>
        <begin position="51"/>
        <end position="65"/>
    </location>
</feature>
<dbReference type="Proteomes" id="UP000199594">
    <property type="component" value="Unassembled WGS sequence"/>
</dbReference>